<protein>
    <submittedName>
        <fullName evidence="1">Uncharacterized protein</fullName>
    </submittedName>
</protein>
<comment type="caution">
    <text evidence="1">The sequence shown here is derived from an EMBL/GenBank/DDBJ whole genome shotgun (WGS) entry which is preliminary data.</text>
</comment>
<dbReference type="EMBL" id="BARS01017482">
    <property type="protein sequence ID" value="GAF98183.1"/>
    <property type="molecule type" value="Genomic_DNA"/>
</dbReference>
<reference evidence="1" key="1">
    <citation type="journal article" date="2014" name="Front. Microbiol.">
        <title>High frequency of phylogenetically diverse reductive dehalogenase-homologous genes in deep subseafloor sedimentary metagenomes.</title>
        <authorList>
            <person name="Kawai M."/>
            <person name="Futagami T."/>
            <person name="Toyoda A."/>
            <person name="Takaki Y."/>
            <person name="Nishi S."/>
            <person name="Hori S."/>
            <person name="Arai W."/>
            <person name="Tsubouchi T."/>
            <person name="Morono Y."/>
            <person name="Uchiyama I."/>
            <person name="Ito T."/>
            <person name="Fujiyama A."/>
            <person name="Inagaki F."/>
            <person name="Takami H."/>
        </authorList>
    </citation>
    <scope>NUCLEOTIDE SEQUENCE</scope>
    <source>
        <strain evidence="1">Expedition CK06-06</strain>
    </source>
</reference>
<name>X0TX75_9ZZZZ</name>
<organism evidence="1">
    <name type="scientific">marine sediment metagenome</name>
    <dbReference type="NCBI Taxonomy" id="412755"/>
    <lineage>
        <taxon>unclassified sequences</taxon>
        <taxon>metagenomes</taxon>
        <taxon>ecological metagenomes</taxon>
    </lineage>
</organism>
<dbReference type="AlphaFoldDB" id="X0TX75"/>
<accession>X0TX75</accession>
<proteinExistence type="predicted"/>
<gene>
    <name evidence="1" type="ORF">S01H1_28591</name>
</gene>
<evidence type="ECO:0000313" key="1">
    <source>
        <dbReference type="EMBL" id="GAF98183.1"/>
    </source>
</evidence>
<sequence>MAKNIGVVNAVKEHAGCEVLVPHDPLLSGAMGAALLGKELTAEALAKGEPIQRKERHLKEATFFT</sequence>